<dbReference type="SUPFAM" id="SSF53822">
    <property type="entry name" value="Periplasmic binding protein-like I"/>
    <property type="match status" value="1"/>
</dbReference>
<feature type="domain" description="HTH lacI-type" evidence="4">
    <location>
        <begin position="3"/>
        <end position="57"/>
    </location>
</feature>
<keyword evidence="3" id="KW-0804">Transcription</keyword>
<evidence type="ECO:0000259" key="4">
    <source>
        <dbReference type="PROSITE" id="PS50932"/>
    </source>
</evidence>
<dbReference type="InterPro" id="IPR000843">
    <property type="entry name" value="HTH_LacI"/>
</dbReference>
<accession>A0A7Z2S9A2</accession>
<dbReference type="Pfam" id="PF13377">
    <property type="entry name" value="Peripla_BP_3"/>
    <property type="match status" value="1"/>
</dbReference>
<proteinExistence type="predicted"/>
<evidence type="ECO:0000256" key="2">
    <source>
        <dbReference type="ARBA" id="ARBA00023125"/>
    </source>
</evidence>
<dbReference type="KEGG" id="schy:GVO57_12945"/>
<dbReference type="PRINTS" id="PR00036">
    <property type="entry name" value="HTHLACI"/>
</dbReference>
<gene>
    <name evidence="5" type="ORF">GVO57_12945</name>
</gene>
<evidence type="ECO:0000313" key="6">
    <source>
        <dbReference type="Proteomes" id="UP000464468"/>
    </source>
</evidence>
<reference evidence="5 6" key="1">
    <citation type="submission" date="2020-01" db="EMBL/GenBank/DDBJ databases">
        <title>Sphingomonas sp. C33 whole genome sequece.</title>
        <authorList>
            <person name="Park C."/>
        </authorList>
    </citation>
    <scope>NUCLEOTIDE SEQUENCE [LARGE SCALE GENOMIC DNA]</scope>
    <source>
        <strain evidence="5 6">C33</strain>
    </source>
</reference>
<evidence type="ECO:0000313" key="5">
    <source>
        <dbReference type="EMBL" id="QHL91542.1"/>
    </source>
</evidence>
<dbReference type="PANTHER" id="PTHR30146:SF153">
    <property type="entry name" value="LACTOSE OPERON REPRESSOR"/>
    <property type="match status" value="1"/>
</dbReference>
<dbReference type="InterPro" id="IPR046335">
    <property type="entry name" value="LacI/GalR-like_sensor"/>
</dbReference>
<dbReference type="Pfam" id="PF00356">
    <property type="entry name" value="LacI"/>
    <property type="match status" value="1"/>
</dbReference>
<sequence>MATNIKDVSRAAGVSIKTVSRVLNNERYVRPATRARVEEAMARLGFRPSAAARALAGGRSFQIALMCSNPGPYYLHGLIAGLRGRCAAEGVRLIVHAYDIEGTELSEDVRDMLRQLSPDGVILTPPIADLEPVLDALEAANTPYVRISPGISPGRSAAVAIDNEAAARAVTGMMIGLGHRRIGFVVGHRSYAVSNQRLAGYLDALRDAGLGVDLELVQQGWFDFASGQAAADRLLDLRDPPTAVFASSDDMAAGVLAAAHRRRLSVPGDLSIAGFDDTDLARSVWPPLTTVRQPIAVLAERAAELLFERAEPGLRLVPYELVRRETVAAPGAC</sequence>
<evidence type="ECO:0000256" key="3">
    <source>
        <dbReference type="ARBA" id="ARBA00023163"/>
    </source>
</evidence>
<organism evidence="5 6">
    <name type="scientific">Sphingomonas changnyeongensis</name>
    <dbReference type="NCBI Taxonomy" id="2698679"/>
    <lineage>
        <taxon>Bacteria</taxon>
        <taxon>Pseudomonadati</taxon>
        <taxon>Pseudomonadota</taxon>
        <taxon>Alphaproteobacteria</taxon>
        <taxon>Sphingomonadales</taxon>
        <taxon>Sphingomonadaceae</taxon>
        <taxon>Sphingomonas</taxon>
    </lineage>
</organism>
<dbReference type="GO" id="GO:0003700">
    <property type="term" value="F:DNA-binding transcription factor activity"/>
    <property type="evidence" value="ECO:0007669"/>
    <property type="project" value="TreeGrafter"/>
</dbReference>
<keyword evidence="2" id="KW-0238">DNA-binding</keyword>
<dbReference type="InterPro" id="IPR010982">
    <property type="entry name" value="Lambda_DNA-bd_dom_sf"/>
</dbReference>
<dbReference type="SMART" id="SM00354">
    <property type="entry name" value="HTH_LACI"/>
    <property type="match status" value="1"/>
</dbReference>
<dbReference type="CDD" id="cd01545">
    <property type="entry name" value="PBP1_SalR"/>
    <property type="match status" value="1"/>
</dbReference>
<dbReference type="PROSITE" id="PS50932">
    <property type="entry name" value="HTH_LACI_2"/>
    <property type="match status" value="1"/>
</dbReference>
<dbReference type="Proteomes" id="UP000464468">
    <property type="component" value="Chromosome"/>
</dbReference>
<dbReference type="RefSeq" id="WP_160593578.1">
    <property type="nucleotide sequence ID" value="NZ_CP047895.1"/>
</dbReference>
<protein>
    <submittedName>
        <fullName evidence="5">Substrate-binding domain-containing protein</fullName>
    </submittedName>
</protein>
<dbReference type="Gene3D" id="3.40.50.2300">
    <property type="match status" value="2"/>
</dbReference>
<dbReference type="Gene3D" id="1.10.260.40">
    <property type="entry name" value="lambda repressor-like DNA-binding domains"/>
    <property type="match status" value="1"/>
</dbReference>
<name>A0A7Z2S9A2_9SPHN</name>
<keyword evidence="6" id="KW-1185">Reference proteome</keyword>
<dbReference type="GO" id="GO:0000976">
    <property type="term" value="F:transcription cis-regulatory region binding"/>
    <property type="evidence" value="ECO:0007669"/>
    <property type="project" value="TreeGrafter"/>
</dbReference>
<dbReference type="SUPFAM" id="SSF47413">
    <property type="entry name" value="lambda repressor-like DNA-binding domains"/>
    <property type="match status" value="1"/>
</dbReference>
<keyword evidence="1" id="KW-0805">Transcription regulation</keyword>
<dbReference type="InterPro" id="IPR028082">
    <property type="entry name" value="Peripla_BP_I"/>
</dbReference>
<evidence type="ECO:0000256" key="1">
    <source>
        <dbReference type="ARBA" id="ARBA00023015"/>
    </source>
</evidence>
<dbReference type="CDD" id="cd01392">
    <property type="entry name" value="HTH_LacI"/>
    <property type="match status" value="1"/>
</dbReference>
<dbReference type="PANTHER" id="PTHR30146">
    <property type="entry name" value="LACI-RELATED TRANSCRIPTIONAL REPRESSOR"/>
    <property type="match status" value="1"/>
</dbReference>
<dbReference type="EMBL" id="CP047895">
    <property type="protein sequence ID" value="QHL91542.1"/>
    <property type="molecule type" value="Genomic_DNA"/>
</dbReference>
<dbReference type="AlphaFoldDB" id="A0A7Z2S9A2"/>